<keyword evidence="2" id="KW-1185">Reference proteome</keyword>
<accession>A0ACB5U972</accession>
<protein>
    <submittedName>
        <fullName evidence="1">Unnamed protein product</fullName>
    </submittedName>
</protein>
<sequence length="95" mass="10439">MLIIARGISGFGIGGEYPCSATSAMEAADERLGNRRKLIPFIFATNFPIALGLPLGSAVFLIVLSIWGEDHPTDGECVTLKFIRKMLSREMFLMF</sequence>
<organism evidence="1 2">
    <name type="scientific">Candida boidinii</name>
    <name type="common">Yeast</name>
    <dbReference type="NCBI Taxonomy" id="5477"/>
    <lineage>
        <taxon>Eukaryota</taxon>
        <taxon>Fungi</taxon>
        <taxon>Dikarya</taxon>
        <taxon>Ascomycota</taxon>
        <taxon>Saccharomycotina</taxon>
        <taxon>Pichiomycetes</taxon>
        <taxon>Pichiales</taxon>
        <taxon>Pichiaceae</taxon>
        <taxon>Ogataea</taxon>
        <taxon>Ogataea/Candida clade</taxon>
    </lineage>
</organism>
<comment type="caution">
    <text evidence="1">The sequence shown here is derived from an EMBL/GenBank/DDBJ whole genome shotgun (WGS) entry which is preliminary data.</text>
</comment>
<dbReference type="Proteomes" id="UP001165101">
    <property type="component" value="Unassembled WGS sequence"/>
</dbReference>
<evidence type="ECO:0000313" key="2">
    <source>
        <dbReference type="Proteomes" id="UP001165101"/>
    </source>
</evidence>
<gene>
    <name evidence="1" type="ORF">Cboi01_000650200</name>
</gene>
<evidence type="ECO:0000313" key="1">
    <source>
        <dbReference type="EMBL" id="GMF04491.1"/>
    </source>
</evidence>
<name>A0ACB5U972_CANBO</name>
<dbReference type="EMBL" id="BSXV01006983">
    <property type="protein sequence ID" value="GMF04491.1"/>
    <property type="molecule type" value="Genomic_DNA"/>
</dbReference>
<reference evidence="1" key="1">
    <citation type="submission" date="2023-04" db="EMBL/GenBank/DDBJ databases">
        <title>Candida boidinii NBRC 1967.</title>
        <authorList>
            <person name="Ichikawa N."/>
            <person name="Sato H."/>
            <person name="Tonouchi N."/>
        </authorList>
    </citation>
    <scope>NUCLEOTIDE SEQUENCE</scope>
    <source>
        <strain evidence="1">NBRC 1967</strain>
    </source>
</reference>
<proteinExistence type="predicted"/>